<protein>
    <submittedName>
        <fullName evidence="1">PPOX class F420-dependent oxidoreductase</fullName>
        <ecNumber evidence="1">1.-.-.-</ecNumber>
    </submittedName>
</protein>
<dbReference type="NCBIfam" id="TIGR04023">
    <property type="entry name" value="PPOX_MSMEG_5819"/>
    <property type="match status" value="1"/>
</dbReference>
<gene>
    <name evidence="1" type="ORF">GB882_17765</name>
</gene>
<dbReference type="GO" id="GO:0016491">
    <property type="term" value="F:oxidoreductase activity"/>
    <property type="evidence" value="ECO:0007669"/>
    <property type="project" value="UniProtKB-KW"/>
</dbReference>
<feature type="non-terminal residue" evidence="1">
    <location>
        <position position="1"/>
    </location>
</feature>
<keyword evidence="1" id="KW-0560">Oxidoreductase</keyword>
<dbReference type="InterPro" id="IPR024031">
    <property type="entry name" value="MSMEG_5819/OxyR"/>
</dbReference>
<keyword evidence="2" id="KW-1185">Reference proteome</keyword>
<proteinExistence type="predicted"/>
<organism evidence="1 2">
    <name type="scientific">Georgenia ruanii</name>
    <dbReference type="NCBI Taxonomy" id="348442"/>
    <lineage>
        <taxon>Bacteria</taxon>
        <taxon>Bacillati</taxon>
        <taxon>Actinomycetota</taxon>
        <taxon>Actinomycetes</taxon>
        <taxon>Micrococcales</taxon>
        <taxon>Bogoriellaceae</taxon>
        <taxon>Georgenia</taxon>
    </lineage>
</organism>
<dbReference type="InterPro" id="IPR012349">
    <property type="entry name" value="Split_barrel_FMN-bd"/>
</dbReference>
<accession>A0A7J9V1P5</accession>
<dbReference type="AlphaFoldDB" id="A0A7J9V1P5"/>
<dbReference type="SUPFAM" id="SSF50475">
    <property type="entry name" value="FMN-binding split barrel"/>
    <property type="match status" value="1"/>
</dbReference>
<evidence type="ECO:0000313" key="2">
    <source>
        <dbReference type="Proteomes" id="UP000429644"/>
    </source>
</evidence>
<sequence>VGFQYNPATETIDISGYNFEGSRKFRNVAANGKVAFVVDDLASVRPWRPRCVEIRGHGEAFPSDGARAAFIRIHPERVISFGLDEPDHEAHSLSIDFRDVGA</sequence>
<evidence type="ECO:0000313" key="1">
    <source>
        <dbReference type="EMBL" id="MPV90523.1"/>
    </source>
</evidence>
<dbReference type="EC" id="1.-.-.-" evidence="1"/>
<name>A0A7J9V1P5_9MICO</name>
<dbReference type="EMBL" id="WHPD01003814">
    <property type="protein sequence ID" value="MPV90523.1"/>
    <property type="molecule type" value="Genomic_DNA"/>
</dbReference>
<dbReference type="Gene3D" id="2.30.110.10">
    <property type="entry name" value="Electron Transport, Fmn-binding Protein, Chain A"/>
    <property type="match status" value="1"/>
</dbReference>
<comment type="caution">
    <text evidence="1">The sequence shown here is derived from an EMBL/GenBank/DDBJ whole genome shotgun (WGS) entry which is preliminary data.</text>
</comment>
<reference evidence="1 2" key="1">
    <citation type="submission" date="2019-10" db="EMBL/GenBank/DDBJ databases">
        <title>Georgenia wutianyii sp. nov. and Georgenia yuyongxinii sp. nov. isolated from plateau pika (Ochotona curzoniae) in the Qinghai-Tibet plateau of China.</title>
        <authorList>
            <person name="Tian Z."/>
        </authorList>
    </citation>
    <scope>NUCLEOTIDE SEQUENCE [LARGE SCALE GENOMIC DNA]</scope>
    <source>
        <strain evidence="1 2">JCM 15130</strain>
    </source>
</reference>
<dbReference type="Proteomes" id="UP000429644">
    <property type="component" value="Unassembled WGS sequence"/>
</dbReference>